<feature type="compositionally biased region" description="Acidic residues" evidence="4">
    <location>
        <begin position="182"/>
        <end position="237"/>
    </location>
</feature>
<feature type="compositionally biased region" description="Gly residues" evidence="4">
    <location>
        <begin position="542"/>
        <end position="552"/>
    </location>
</feature>
<feature type="compositionally biased region" description="Basic and acidic residues" evidence="4">
    <location>
        <begin position="483"/>
        <end position="502"/>
    </location>
</feature>
<feature type="compositionally biased region" description="Basic residues" evidence="4">
    <location>
        <begin position="742"/>
        <end position="751"/>
    </location>
</feature>
<comment type="caution">
    <text evidence="5">The sequence shown here is derived from an EMBL/GenBank/DDBJ whole genome shotgun (WGS) entry which is preliminary data.</text>
</comment>
<dbReference type="Proteomes" id="UP001274830">
    <property type="component" value="Unassembled WGS sequence"/>
</dbReference>
<evidence type="ECO:0000256" key="2">
    <source>
        <dbReference type="ARBA" id="ARBA00022553"/>
    </source>
</evidence>
<accession>A0AAE0WQG7</accession>
<keyword evidence="6" id="KW-1185">Reference proteome</keyword>
<feature type="compositionally biased region" description="Acidic residues" evidence="4">
    <location>
        <begin position="99"/>
        <end position="112"/>
    </location>
</feature>
<feature type="region of interest" description="Disordered" evidence="4">
    <location>
        <begin position="1"/>
        <end position="267"/>
    </location>
</feature>
<keyword evidence="3" id="KW-0539">Nucleus</keyword>
<organism evidence="5 6">
    <name type="scientific">Recurvomyces mirabilis</name>
    <dbReference type="NCBI Taxonomy" id="574656"/>
    <lineage>
        <taxon>Eukaryota</taxon>
        <taxon>Fungi</taxon>
        <taxon>Dikarya</taxon>
        <taxon>Ascomycota</taxon>
        <taxon>Pezizomycotina</taxon>
        <taxon>Dothideomycetes</taxon>
        <taxon>Dothideomycetidae</taxon>
        <taxon>Mycosphaerellales</taxon>
        <taxon>Teratosphaeriaceae</taxon>
        <taxon>Recurvomyces</taxon>
    </lineage>
</organism>
<feature type="compositionally biased region" description="Acidic residues" evidence="4">
    <location>
        <begin position="662"/>
        <end position="677"/>
    </location>
</feature>
<feature type="compositionally biased region" description="Acidic residues" evidence="4">
    <location>
        <begin position="553"/>
        <end position="567"/>
    </location>
</feature>
<feature type="compositionally biased region" description="Acidic residues" evidence="4">
    <location>
        <begin position="68"/>
        <end position="80"/>
    </location>
</feature>
<feature type="compositionally biased region" description="Basic and acidic residues" evidence="4">
    <location>
        <begin position="644"/>
        <end position="661"/>
    </location>
</feature>
<feature type="compositionally biased region" description="Basic and acidic residues" evidence="4">
    <location>
        <begin position="528"/>
        <end position="541"/>
    </location>
</feature>
<evidence type="ECO:0000313" key="5">
    <source>
        <dbReference type="EMBL" id="KAK3675996.1"/>
    </source>
</evidence>
<dbReference type="EMBL" id="JAUTXT010000012">
    <property type="protein sequence ID" value="KAK3675996.1"/>
    <property type="molecule type" value="Genomic_DNA"/>
</dbReference>
<feature type="region of interest" description="Disordered" evidence="4">
    <location>
        <begin position="594"/>
        <end position="819"/>
    </location>
</feature>
<evidence type="ECO:0008006" key="7">
    <source>
        <dbReference type="Google" id="ProtNLM"/>
    </source>
</evidence>
<sequence length="997" mass="109957">MPPRLARSSIAVAAPKTAKNKSKKRNLNAYSIASHTIKPSRIAKHRLGESLDDNPRQKRRKTDSGDDKVDEEEEDVSEDDSTPRRKLPKSRGRGLAAEGNEDGVEEGSDSEGNEWVLGGLAEGDEDSDLDSDEAFGESDEERFEGFAFRGSSSGKGVIKKRKEGKKSSGEVDLDEAEHSSGEDDEEDDFGDEGVDLATMLDDENADMESADDDEDEENESEDEDISEPDSEEDDGANDQERLARFRDRMEALDASEQPTQTLPDAEDVGGISLEDLLTDMDPAEKKQFTTAIKPRKKSKVPQKLTAPLPKRHQDRLDREIANQKAKEQLDRWRDTVIQNRRAEFLTFPLVDPTRTEPMGKDKFVTDGKPQGQLEENIRKIMEESGMTAPRPGAEIVGDGEDEIMQAEELGTNHLPVEEVMQRRAELRRNRELLFREEIKARRISKIKSKAYRRVHRRERERLAGRERSLMDPEGLGVEMDEGEKERNERKRAEERMSTKHRDSKFGRAMRGTNRMVWDEGAREGVLEQARRKEELRRRVGGEDVGGEGGGGGDSDDDYDGEVEGEDDAAALRRLRGEGEGDAELKGVGGMKFMRDAEDRLRKRNEEDIERMRRDMAVAEGDEDGSDDAAEQEEGGLGRAIFGPKGREDGKRKAVKQKKPEMEEGEMSGEEEGVEAESEAAATVGKEKAPLKSAMKKSAAASGPLSRAALGRDRREPGAASVQPEKESVGLSSAWLNGENAKKGKQDRRKQRSAIPAETIDLSTDLTVGGKEGAQGKTVSAKSAAAVKPSANDKPAGNTNGWQTVPYSNGGGDNDETATTSDAEEAAIADPILTASEQKTAYHRRAFAGDDVEIAFQAEKEADIADQDEQETSSHLPGWGSWTGTGLSKKIRKANAKAVHNPLFKRKLPGGGVKAEERKDGRVGMEKVIVSEKTERKGKKYLAAVLPREYENGAQYERALRGPVGPEWTTKEVFQRGTRPRVLVKGGVVVGAMERPLV</sequence>
<dbReference type="GO" id="GO:0032040">
    <property type="term" value="C:small-subunit processome"/>
    <property type="evidence" value="ECO:0007669"/>
    <property type="project" value="InterPro"/>
</dbReference>
<feature type="compositionally biased region" description="Low complexity" evidence="4">
    <location>
        <begin position="690"/>
        <end position="701"/>
    </location>
</feature>
<feature type="region of interest" description="Disordered" evidence="4">
    <location>
        <begin position="463"/>
        <end position="502"/>
    </location>
</feature>
<dbReference type="AlphaFoldDB" id="A0AAE0WQG7"/>
<dbReference type="PANTHER" id="PTHR14150">
    <property type="entry name" value="U3 SMALL NUCLEOLAR RNA-ASSOCIATED PROTEIN 14"/>
    <property type="match status" value="1"/>
</dbReference>
<dbReference type="InterPro" id="IPR006709">
    <property type="entry name" value="SSU_processome_Utp14"/>
</dbReference>
<feature type="compositionally biased region" description="Acidic residues" evidence="4">
    <location>
        <begin position="619"/>
        <end position="633"/>
    </location>
</feature>
<reference evidence="5" key="1">
    <citation type="submission" date="2023-07" db="EMBL/GenBank/DDBJ databases">
        <title>Black Yeasts Isolated from many extreme environments.</title>
        <authorList>
            <person name="Coleine C."/>
            <person name="Stajich J.E."/>
            <person name="Selbmann L."/>
        </authorList>
    </citation>
    <scope>NUCLEOTIDE SEQUENCE</scope>
    <source>
        <strain evidence="5">CCFEE 5485</strain>
    </source>
</reference>
<gene>
    <name evidence="5" type="ORF">LTR78_004188</name>
</gene>
<protein>
    <recommendedName>
        <fullName evidence="7">U3 small nucleolar RNA-associated protein 14</fullName>
    </recommendedName>
</protein>
<feature type="region of interest" description="Disordered" evidence="4">
    <location>
        <begin position="864"/>
        <end position="884"/>
    </location>
</feature>
<evidence type="ECO:0000313" key="6">
    <source>
        <dbReference type="Proteomes" id="UP001274830"/>
    </source>
</evidence>
<evidence type="ECO:0000256" key="3">
    <source>
        <dbReference type="ARBA" id="ARBA00023242"/>
    </source>
</evidence>
<feature type="compositionally biased region" description="Basic and acidic residues" evidence="4">
    <location>
        <begin position="594"/>
        <end position="616"/>
    </location>
</feature>
<feature type="compositionally biased region" description="Acidic residues" evidence="4">
    <location>
        <begin position="122"/>
        <end position="142"/>
    </location>
</feature>
<dbReference type="Pfam" id="PF04615">
    <property type="entry name" value="Utp14"/>
    <property type="match status" value="1"/>
</dbReference>
<dbReference type="GO" id="GO:0006364">
    <property type="term" value="P:rRNA processing"/>
    <property type="evidence" value="ECO:0007669"/>
    <property type="project" value="InterPro"/>
</dbReference>
<dbReference type="PANTHER" id="PTHR14150:SF12">
    <property type="entry name" value="U3 SMALL NUCLEOLAR RNA-ASSOCIATED PROTEIN 14 HOMOLOG A"/>
    <property type="match status" value="1"/>
</dbReference>
<name>A0AAE0WQG7_9PEZI</name>
<feature type="compositionally biased region" description="Polar residues" evidence="4">
    <location>
        <begin position="796"/>
        <end position="806"/>
    </location>
</feature>
<feature type="compositionally biased region" description="Low complexity" evidence="4">
    <location>
        <begin position="778"/>
        <end position="789"/>
    </location>
</feature>
<feature type="region of interest" description="Disordered" evidence="4">
    <location>
        <begin position="292"/>
        <end position="316"/>
    </location>
</feature>
<proteinExistence type="predicted"/>
<evidence type="ECO:0000256" key="4">
    <source>
        <dbReference type="SAM" id="MobiDB-lite"/>
    </source>
</evidence>
<evidence type="ECO:0000256" key="1">
    <source>
        <dbReference type="ARBA" id="ARBA00004604"/>
    </source>
</evidence>
<feature type="region of interest" description="Disordered" evidence="4">
    <location>
        <begin position="528"/>
        <end position="567"/>
    </location>
</feature>
<feature type="compositionally biased region" description="Basic and acidic residues" evidence="4">
    <location>
        <begin position="238"/>
        <end position="251"/>
    </location>
</feature>
<comment type="subcellular location">
    <subcellularLocation>
        <location evidence="1">Nucleus</location>
        <location evidence="1">Nucleolus</location>
    </subcellularLocation>
</comment>
<feature type="compositionally biased region" description="Basic and acidic residues" evidence="4">
    <location>
        <begin position="46"/>
        <end position="67"/>
    </location>
</feature>
<keyword evidence="2" id="KW-0597">Phosphoprotein</keyword>